<dbReference type="InterPro" id="IPR039607">
    <property type="entry name" value="VQ_8/17/18/20/21/25"/>
</dbReference>
<feature type="domain" description="VQ" evidence="2">
    <location>
        <begin position="44"/>
        <end position="65"/>
    </location>
</feature>
<evidence type="ECO:0000256" key="1">
    <source>
        <dbReference type="SAM" id="MobiDB-lite"/>
    </source>
</evidence>
<feature type="compositionally biased region" description="Polar residues" evidence="1">
    <location>
        <begin position="99"/>
        <end position="108"/>
    </location>
</feature>
<evidence type="ECO:0000313" key="3">
    <source>
        <dbReference type="EMBL" id="MPA77375.1"/>
    </source>
</evidence>
<dbReference type="AlphaFoldDB" id="A0A5B7C935"/>
<dbReference type="GO" id="GO:0005634">
    <property type="term" value="C:nucleus"/>
    <property type="evidence" value="ECO:0007669"/>
    <property type="project" value="TreeGrafter"/>
</dbReference>
<name>A0A5B7C935_DAVIN</name>
<accession>A0A5B7C935</accession>
<dbReference type="EMBL" id="GHES01046816">
    <property type="protein sequence ID" value="MPA77375.1"/>
    <property type="molecule type" value="Transcribed_RNA"/>
</dbReference>
<dbReference type="PANTHER" id="PTHR33143:SF63">
    <property type="entry name" value="F16F4.1 PROTEIN"/>
    <property type="match status" value="1"/>
</dbReference>
<feature type="compositionally biased region" description="Low complexity" evidence="1">
    <location>
        <begin position="75"/>
        <end position="85"/>
    </location>
</feature>
<gene>
    <name evidence="3" type="ORF">Din_046816</name>
</gene>
<proteinExistence type="predicted"/>
<reference evidence="3" key="1">
    <citation type="submission" date="2019-08" db="EMBL/GenBank/DDBJ databases">
        <title>Reference gene set and small RNA set construction with multiple tissues from Davidia involucrata Baill.</title>
        <authorList>
            <person name="Yang H."/>
            <person name="Zhou C."/>
            <person name="Li G."/>
            <person name="Wang J."/>
            <person name="Gao P."/>
            <person name="Wang M."/>
            <person name="Wang R."/>
            <person name="Zhao Y."/>
        </authorList>
    </citation>
    <scope>NUCLEOTIDE SEQUENCE</scope>
    <source>
        <tissue evidence="3">Mixed with DoveR01_LX</tissue>
    </source>
</reference>
<protein>
    <recommendedName>
        <fullName evidence="2">VQ domain-containing protein</fullName>
    </recommendedName>
</protein>
<feature type="region of interest" description="Disordered" evidence="1">
    <location>
        <begin position="69"/>
        <end position="108"/>
    </location>
</feature>
<feature type="compositionally biased region" description="Polar residues" evidence="1">
    <location>
        <begin position="13"/>
        <end position="23"/>
    </location>
</feature>
<sequence>MNKMISKQLHGSRPTSLMVSKNSSKIKKPVMNQHRSPVVVYLQSPKIIHVSPREFMSLVQRLTGNQGISTHVEPSLSSSSSSSLSGNEVASENGKVELESTSANHSSFSAACRPSLDIDIYADHRQKFGKAL</sequence>
<feature type="region of interest" description="Disordered" evidence="1">
    <location>
        <begin position="1"/>
        <end position="30"/>
    </location>
</feature>
<dbReference type="PANTHER" id="PTHR33143">
    <property type="entry name" value="F16F4.1 PROTEIN-RELATED"/>
    <property type="match status" value="1"/>
</dbReference>
<dbReference type="InterPro" id="IPR008889">
    <property type="entry name" value="VQ"/>
</dbReference>
<evidence type="ECO:0000259" key="2">
    <source>
        <dbReference type="Pfam" id="PF05678"/>
    </source>
</evidence>
<organism evidence="3">
    <name type="scientific">Davidia involucrata</name>
    <name type="common">Dove tree</name>
    <dbReference type="NCBI Taxonomy" id="16924"/>
    <lineage>
        <taxon>Eukaryota</taxon>
        <taxon>Viridiplantae</taxon>
        <taxon>Streptophyta</taxon>
        <taxon>Embryophyta</taxon>
        <taxon>Tracheophyta</taxon>
        <taxon>Spermatophyta</taxon>
        <taxon>Magnoliopsida</taxon>
        <taxon>eudicotyledons</taxon>
        <taxon>Gunneridae</taxon>
        <taxon>Pentapetalae</taxon>
        <taxon>asterids</taxon>
        <taxon>Cornales</taxon>
        <taxon>Nyssaceae</taxon>
        <taxon>Davidia</taxon>
    </lineage>
</organism>
<dbReference type="Pfam" id="PF05678">
    <property type="entry name" value="VQ"/>
    <property type="match status" value="1"/>
</dbReference>